<dbReference type="Proteomes" id="UP000056255">
    <property type="component" value="Chromosome"/>
</dbReference>
<dbReference type="RefSeq" id="WP_012021630.1">
    <property type="nucleotide sequence ID" value="NZ_AP019770.1"/>
</dbReference>
<dbReference type="GO" id="GO:0004640">
    <property type="term" value="F:phosphoribosylanthranilate isomerase activity"/>
    <property type="evidence" value="ECO:0007669"/>
    <property type="project" value="UniProtKB-UniRule"/>
</dbReference>
<dbReference type="EMBL" id="CP008822">
    <property type="protein sequence ID" value="AIM27827.1"/>
    <property type="molecule type" value="Genomic_DNA"/>
</dbReference>
<dbReference type="PANTHER" id="PTHR42894:SF1">
    <property type="entry name" value="N-(5'-PHOSPHORIBOSYL)ANTHRANILATE ISOMERASE"/>
    <property type="match status" value="1"/>
</dbReference>
<dbReference type="Proteomes" id="UP000068832">
    <property type="component" value="Chromosome"/>
</dbReference>
<comment type="similarity">
    <text evidence="3 8">Belongs to the TrpF family.</text>
</comment>
<dbReference type="OMA" id="SIMASEM"/>
<dbReference type="AlphaFoldDB" id="A0A088E7X2"/>
<feature type="domain" description="N-(5'phosphoribosyl) anthranilate isomerase (PRAI)" evidence="9">
    <location>
        <begin position="4"/>
        <end position="191"/>
    </location>
</feature>
<evidence type="ECO:0000313" key="21">
    <source>
        <dbReference type="Proteomes" id="UP000068832"/>
    </source>
</evidence>
<evidence type="ECO:0000256" key="7">
    <source>
        <dbReference type="ARBA" id="ARBA00023235"/>
    </source>
</evidence>
<evidence type="ECO:0000313" key="10">
    <source>
        <dbReference type="EMBL" id="AIM27827.1"/>
    </source>
</evidence>
<dbReference type="OrthoDB" id="27513at2157"/>
<protein>
    <recommendedName>
        <fullName evidence="8">N-(5'-phosphoribosyl)anthranilate isomerase</fullName>
        <shortName evidence="8">PRAI</shortName>
        <ecNumber evidence="8">5.3.1.24</ecNumber>
    </recommendedName>
</protein>
<evidence type="ECO:0000256" key="5">
    <source>
        <dbReference type="ARBA" id="ARBA00022822"/>
    </source>
</evidence>
<dbReference type="InterPro" id="IPR044643">
    <property type="entry name" value="TrpF_fam"/>
</dbReference>
<dbReference type="EC" id="5.3.1.24" evidence="8"/>
<dbReference type="Proteomes" id="UP000061362">
    <property type="component" value="Chromosome"/>
</dbReference>
<organism evidence="10 16">
    <name type="scientific">Metallosphaera sedula</name>
    <dbReference type="NCBI Taxonomy" id="43687"/>
    <lineage>
        <taxon>Archaea</taxon>
        <taxon>Thermoproteota</taxon>
        <taxon>Thermoprotei</taxon>
        <taxon>Sulfolobales</taxon>
        <taxon>Sulfolobaceae</taxon>
        <taxon>Metallosphaera</taxon>
    </lineage>
</organism>
<dbReference type="Proteomes" id="UP000062398">
    <property type="component" value="Chromosome"/>
</dbReference>
<reference evidence="15 17" key="3">
    <citation type="submission" date="2015-07" db="EMBL/GenBank/DDBJ databases">
        <title>Physiological, transcriptional responses and genome re-sequencing of acid resistant extremely thermoacidophilic Metallosphaera sedula SARC-M1.</title>
        <authorList>
            <person name="Ai C."/>
            <person name="McCarthy S."/>
            <person name="Eckrich V."/>
            <person name="Rudrappa D."/>
            <person name="Qiu G."/>
            <person name="Blum P."/>
        </authorList>
    </citation>
    <scope>NUCLEOTIDE SEQUENCE [LARGE SCALE GENOMIC DNA]</scope>
    <source>
        <strain evidence="15 17">SARC-M1</strain>
    </source>
</reference>
<sequence>MTKVKICGIATLDDAVDISRLGVDMLGFLEDPVSPRYVKPDFLRIVRDNVSAPLVSVNVLRPLLVALKNPFADIVQIHSVLKEEELELLRSYSRKFILYVPSSERYLDYLRRVLDITNMVLLDLERKGDKPNFGFLTKVLRDYPGLGVGGGISPDNVHDFLKLEPGWLDVSRGVEDYPGKKNLGKVRKILEAIR</sequence>
<evidence type="ECO:0000256" key="2">
    <source>
        <dbReference type="ARBA" id="ARBA00004664"/>
    </source>
</evidence>
<dbReference type="Pfam" id="PF00697">
    <property type="entry name" value="PRAI"/>
    <property type="match status" value="1"/>
</dbReference>
<name>A0A088E7X2_9CREN</name>
<evidence type="ECO:0000313" key="15">
    <source>
        <dbReference type="EMBL" id="AKV83642.1"/>
    </source>
</evidence>
<dbReference type="InterPro" id="IPR013785">
    <property type="entry name" value="Aldolase_TIM"/>
</dbReference>
<dbReference type="SUPFAM" id="SSF51366">
    <property type="entry name" value="Ribulose-phoshate binding barrel"/>
    <property type="match status" value="1"/>
</dbReference>
<evidence type="ECO:0000256" key="6">
    <source>
        <dbReference type="ARBA" id="ARBA00023141"/>
    </source>
</evidence>
<keyword evidence="4 8" id="KW-0028">Amino-acid biosynthesis</keyword>
<evidence type="ECO:0000313" key="19">
    <source>
        <dbReference type="Proteomes" id="UP000062398"/>
    </source>
</evidence>
<comment type="catalytic activity">
    <reaction evidence="1 8">
        <text>N-(5-phospho-beta-D-ribosyl)anthranilate = 1-(2-carboxyphenylamino)-1-deoxy-D-ribulose 5-phosphate</text>
        <dbReference type="Rhea" id="RHEA:21540"/>
        <dbReference type="ChEBI" id="CHEBI:18277"/>
        <dbReference type="ChEBI" id="CHEBI:58613"/>
        <dbReference type="EC" id="5.3.1.24"/>
    </reaction>
</comment>
<dbReference type="EMBL" id="CP012176">
    <property type="protein sequence ID" value="AKV83642.1"/>
    <property type="molecule type" value="Genomic_DNA"/>
</dbReference>
<dbReference type="PANTHER" id="PTHR42894">
    <property type="entry name" value="N-(5'-PHOSPHORIBOSYL)ANTHRANILATE ISOMERASE"/>
    <property type="match status" value="1"/>
</dbReference>
<reference evidence="18 19" key="2">
    <citation type="journal article" date="2015" name="Genome Announc.">
        <title>Complete Genome Sequences of Evolved Arsenate-Resistant Metallosphaera sedula Strains.</title>
        <authorList>
            <person name="Ai C."/>
            <person name="McCarthy S."/>
            <person name="Schackwitz W."/>
            <person name="Martin J."/>
            <person name="Lipzen A."/>
            <person name="Blum P."/>
        </authorList>
    </citation>
    <scope>NUCLEOTIDE SEQUENCE [LARGE SCALE GENOMIC DNA]</scope>
    <source>
        <strain evidence="13 19">ARS120-1</strain>
        <strain evidence="14 18">ARS120-2</strain>
        <strain evidence="11 21">ARS50-1</strain>
        <strain evidence="12 20">ARS50-2</strain>
    </source>
</reference>
<proteinExistence type="inferred from homology"/>
<dbReference type="GeneID" id="91756199"/>
<dbReference type="EMBL" id="CP012175">
    <property type="protein sequence ID" value="AKV81408.1"/>
    <property type="molecule type" value="Genomic_DNA"/>
</dbReference>
<dbReference type="GO" id="GO:0000162">
    <property type="term" value="P:L-tryptophan biosynthetic process"/>
    <property type="evidence" value="ECO:0007669"/>
    <property type="project" value="UniProtKB-UniRule"/>
</dbReference>
<dbReference type="CDD" id="cd00405">
    <property type="entry name" value="PRAI"/>
    <property type="match status" value="1"/>
</dbReference>
<dbReference type="Proteomes" id="UP000062475">
    <property type="component" value="Chromosome"/>
</dbReference>
<evidence type="ECO:0000256" key="3">
    <source>
        <dbReference type="ARBA" id="ARBA00007571"/>
    </source>
</evidence>
<dbReference type="PATRIC" id="fig|43687.5.peg.1822"/>
<comment type="pathway">
    <text evidence="2 8">Amino-acid biosynthesis; L-tryptophan biosynthesis; L-tryptophan from chorismate: step 3/5.</text>
</comment>
<dbReference type="InterPro" id="IPR001240">
    <property type="entry name" value="PRAI_dom"/>
</dbReference>
<dbReference type="InterPro" id="IPR011060">
    <property type="entry name" value="RibuloseP-bd_barrel"/>
</dbReference>
<evidence type="ECO:0000313" key="11">
    <source>
        <dbReference type="EMBL" id="AKV74675.1"/>
    </source>
</evidence>
<evidence type="ECO:0000256" key="1">
    <source>
        <dbReference type="ARBA" id="ARBA00001164"/>
    </source>
</evidence>
<evidence type="ECO:0000313" key="17">
    <source>
        <dbReference type="Proteomes" id="UP000056255"/>
    </source>
</evidence>
<gene>
    <name evidence="8" type="primary">trpF</name>
    <name evidence="10" type="ORF">HA72_1688</name>
    <name evidence="11" type="ORF">MsedA_1722</name>
    <name evidence="12" type="ORF">MsedB_1724</name>
    <name evidence="13" type="ORF">MsedC_1722</name>
    <name evidence="14" type="ORF">MsedD_1723</name>
    <name evidence="15" type="ORF">MsedE_1724</name>
</gene>
<evidence type="ECO:0000313" key="13">
    <source>
        <dbReference type="EMBL" id="AKV79163.1"/>
    </source>
</evidence>
<dbReference type="EMBL" id="CP012173">
    <property type="protein sequence ID" value="AKV76912.1"/>
    <property type="molecule type" value="Genomic_DNA"/>
</dbReference>
<evidence type="ECO:0000313" key="16">
    <source>
        <dbReference type="Proteomes" id="UP000029084"/>
    </source>
</evidence>
<dbReference type="HAMAP" id="MF_00135">
    <property type="entry name" value="PRAI"/>
    <property type="match status" value="1"/>
</dbReference>
<dbReference type="Gene3D" id="3.20.20.70">
    <property type="entry name" value="Aldolase class I"/>
    <property type="match status" value="1"/>
</dbReference>
<evidence type="ECO:0000313" key="20">
    <source>
        <dbReference type="Proteomes" id="UP000062475"/>
    </source>
</evidence>
<dbReference type="EMBL" id="CP012174">
    <property type="protein sequence ID" value="AKV79163.1"/>
    <property type="molecule type" value="Genomic_DNA"/>
</dbReference>
<keyword evidence="6 8" id="KW-0057">Aromatic amino acid biosynthesis</keyword>
<evidence type="ECO:0000256" key="4">
    <source>
        <dbReference type="ARBA" id="ARBA00022605"/>
    </source>
</evidence>
<reference evidence="10 16" key="1">
    <citation type="journal article" date="2014" name="J. Bacteriol.">
        <title>Role of an Archaeal PitA Transporter in the Copper and Arsenic Resistance of Metallosphaera sedula, an Extreme Thermoacidophile.</title>
        <authorList>
            <person name="McCarthy S."/>
            <person name="Ai C."/>
            <person name="Wheaton G."/>
            <person name="Tevatia R."/>
            <person name="Eckrich V."/>
            <person name="Kelly R."/>
            <person name="Blum P."/>
        </authorList>
    </citation>
    <scope>NUCLEOTIDE SEQUENCE [LARGE SCALE GENOMIC DNA]</scope>
    <source>
        <strain evidence="10 16">CuR1</strain>
    </source>
</reference>
<dbReference type="EMBL" id="CP012172">
    <property type="protein sequence ID" value="AKV74675.1"/>
    <property type="molecule type" value="Genomic_DNA"/>
</dbReference>
<evidence type="ECO:0000313" key="18">
    <source>
        <dbReference type="Proteomes" id="UP000061362"/>
    </source>
</evidence>
<dbReference type="Proteomes" id="UP000029084">
    <property type="component" value="Chromosome"/>
</dbReference>
<evidence type="ECO:0000256" key="8">
    <source>
        <dbReference type="HAMAP-Rule" id="MF_00135"/>
    </source>
</evidence>
<keyword evidence="5 8" id="KW-0822">Tryptophan biosynthesis</keyword>
<keyword evidence="7 8" id="KW-0413">Isomerase</keyword>
<evidence type="ECO:0000313" key="12">
    <source>
        <dbReference type="EMBL" id="AKV76912.1"/>
    </source>
</evidence>
<accession>A0A088E7X2</accession>
<evidence type="ECO:0000313" key="14">
    <source>
        <dbReference type="EMBL" id="AKV81408.1"/>
    </source>
</evidence>
<evidence type="ECO:0000259" key="9">
    <source>
        <dbReference type="Pfam" id="PF00697"/>
    </source>
</evidence>
<dbReference type="UniPathway" id="UPA00035">
    <property type="reaction ID" value="UER00042"/>
</dbReference>